<dbReference type="Pfam" id="PF13041">
    <property type="entry name" value="PPR_2"/>
    <property type="match status" value="2"/>
</dbReference>
<dbReference type="FunFam" id="1.25.40.10:FF:001815">
    <property type="entry name" value="Putative pentatricopeptide repeat-containing protein At1g56570"/>
    <property type="match status" value="1"/>
</dbReference>
<dbReference type="FunFam" id="1.25.40.10:FF:000353">
    <property type="entry name" value="Pentatricopeptide repeat-containing protein At4g39530"/>
    <property type="match status" value="1"/>
</dbReference>
<dbReference type="Pfam" id="PF01535">
    <property type="entry name" value="PPR"/>
    <property type="match status" value="3"/>
</dbReference>
<dbReference type="Proteomes" id="UP000195402">
    <property type="component" value="Unassembled WGS sequence"/>
</dbReference>
<evidence type="ECO:0000313" key="3">
    <source>
        <dbReference type="EMBL" id="OVA16724.1"/>
    </source>
</evidence>
<dbReference type="EMBL" id="MVGT01000481">
    <property type="protein sequence ID" value="OVA16724.1"/>
    <property type="molecule type" value="Genomic_DNA"/>
</dbReference>
<dbReference type="Pfam" id="PF12854">
    <property type="entry name" value="PPR_1"/>
    <property type="match status" value="2"/>
</dbReference>
<dbReference type="InterPro" id="IPR002885">
    <property type="entry name" value="PPR_rpt"/>
</dbReference>
<dbReference type="InParanoid" id="A0A200R1X0"/>
<feature type="repeat" description="PPR" evidence="2">
    <location>
        <begin position="347"/>
        <end position="377"/>
    </location>
</feature>
<dbReference type="GO" id="GO:0009451">
    <property type="term" value="P:RNA modification"/>
    <property type="evidence" value="ECO:0007669"/>
    <property type="project" value="InterPro"/>
</dbReference>
<gene>
    <name evidence="3" type="ORF">BVC80_1543g171</name>
</gene>
<feature type="repeat" description="PPR" evidence="2">
    <location>
        <begin position="44"/>
        <end position="74"/>
    </location>
</feature>
<dbReference type="PANTHER" id="PTHR47926:SF448">
    <property type="entry name" value="PENTACOTRIPEPTIDE-REPEAT REGION OF PRORP DOMAIN-CONTAINING PROTEIN"/>
    <property type="match status" value="1"/>
</dbReference>
<accession>A0A200R1X0</accession>
<feature type="repeat" description="PPR" evidence="2">
    <location>
        <begin position="177"/>
        <end position="211"/>
    </location>
</feature>
<proteinExistence type="predicted"/>
<dbReference type="PROSITE" id="PS51375">
    <property type="entry name" value="PPR"/>
    <property type="match status" value="6"/>
</dbReference>
<dbReference type="PANTHER" id="PTHR47926">
    <property type="entry name" value="PENTATRICOPEPTIDE REPEAT-CONTAINING PROTEIN"/>
    <property type="match status" value="1"/>
</dbReference>
<dbReference type="InterPro" id="IPR011990">
    <property type="entry name" value="TPR-like_helical_dom_sf"/>
</dbReference>
<sequence>MHSRKLLSSTSKFHQIHLIFKNPFLGTHKFSTQSTPPHSLPEDPQILTTQLIISYCKKGLLKEARKLFDEMLERDVVSWTAMISGYTSCYRYNQAWMVFCVMKREGIEPNEFTISSVLKACREMECCYCGAMVHGLAIKYGMDGCMYVENALMDMYATCSHSMDDACMVFERIQEKNAVTWTTMIARYTDRGDGLAGLRVFQRMLQEEVELSTFSCSIAIRSCASIRSHTFGKQIHAAVVKHGFNSNLPVGNSLVDMYCKCSCLSEAYEHFHEMPERDLITWNTMIAGFERSGSHWSLHLFSQMGSQGLNPNCFTFSSVVAACANLAALNCGQQVHGGIIRRGLETNMALANALIDMYAKCGNVNDSFRIFTKMPRRDLISWTSMMNGYGSHGYGREAIGLFDKMVDSGIKPDQIVFMGVLSACSHAGLVDEGLKHFNSMVVDYSVKPNQEIYGCVVDLLGRAGRVKEAYELIEKMPFQPDETVWGALLGACKAHGISYLGRLAAQKILDLRPNGAETYVILSNIYASDGKWGEFAKMRKLMRGMASKKEAGRSWIEVRNHVYSFVVDDKMGCAQIELVYRGLEMLVQHMKEAGYVPDSDCLLYDMEDGT</sequence>
<dbReference type="InterPro" id="IPR046960">
    <property type="entry name" value="PPR_At4g14850-like_plant"/>
</dbReference>
<keyword evidence="1" id="KW-0677">Repeat</keyword>
<evidence type="ECO:0000313" key="4">
    <source>
        <dbReference type="Proteomes" id="UP000195402"/>
    </source>
</evidence>
<dbReference type="OrthoDB" id="609013at2759"/>
<feature type="repeat" description="PPR" evidence="2">
    <location>
        <begin position="247"/>
        <end position="281"/>
    </location>
</feature>
<comment type="caution">
    <text evidence="3">The sequence shown here is derived from an EMBL/GenBank/DDBJ whole genome shotgun (WGS) entry which is preliminary data.</text>
</comment>
<dbReference type="AlphaFoldDB" id="A0A200R1X0"/>
<protein>
    <submittedName>
        <fullName evidence="3">Pentatricopeptide repeat</fullName>
    </submittedName>
</protein>
<dbReference type="NCBIfam" id="TIGR00756">
    <property type="entry name" value="PPR"/>
    <property type="match status" value="4"/>
</dbReference>
<dbReference type="FunCoup" id="A0A200R1X0">
    <property type="interactions" value="375"/>
</dbReference>
<feature type="repeat" description="PPR" evidence="2">
    <location>
        <begin position="378"/>
        <end position="412"/>
    </location>
</feature>
<dbReference type="GO" id="GO:0003723">
    <property type="term" value="F:RNA binding"/>
    <property type="evidence" value="ECO:0007669"/>
    <property type="project" value="InterPro"/>
</dbReference>
<dbReference type="OMA" id="GWNFFRS"/>
<dbReference type="Pfam" id="PF20431">
    <property type="entry name" value="E_motif"/>
    <property type="match status" value="1"/>
</dbReference>
<reference evidence="3 4" key="1">
    <citation type="journal article" date="2017" name="Mol. Plant">
        <title>The Genome of Medicinal Plant Macleaya cordata Provides New Insights into Benzylisoquinoline Alkaloids Metabolism.</title>
        <authorList>
            <person name="Liu X."/>
            <person name="Liu Y."/>
            <person name="Huang P."/>
            <person name="Ma Y."/>
            <person name="Qing Z."/>
            <person name="Tang Q."/>
            <person name="Cao H."/>
            <person name="Cheng P."/>
            <person name="Zheng Y."/>
            <person name="Yuan Z."/>
            <person name="Zhou Y."/>
            <person name="Liu J."/>
            <person name="Tang Z."/>
            <person name="Zhuo Y."/>
            <person name="Zhang Y."/>
            <person name="Yu L."/>
            <person name="Huang J."/>
            <person name="Yang P."/>
            <person name="Peng Q."/>
            <person name="Zhang J."/>
            <person name="Jiang W."/>
            <person name="Zhang Z."/>
            <person name="Lin K."/>
            <person name="Ro D.K."/>
            <person name="Chen X."/>
            <person name="Xiong X."/>
            <person name="Shang Y."/>
            <person name="Huang S."/>
            <person name="Zeng J."/>
        </authorList>
    </citation>
    <scope>NUCLEOTIDE SEQUENCE [LARGE SCALE GENOMIC DNA]</scope>
    <source>
        <strain evidence="4">cv. BLH2017</strain>
        <tissue evidence="3">Root</tissue>
    </source>
</reference>
<dbReference type="FunFam" id="1.25.40.10:FF:000090">
    <property type="entry name" value="Pentatricopeptide repeat-containing protein, chloroplastic"/>
    <property type="match status" value="1"/>
</dbReference>
<organism evidence="3 4">
    <name type="scientific">Macleaya cordata</name>
    <name type="common">Five-seeded plume-poppy</name>
    <name type="synonym">Bocconia cordata</name>
    <dbReference type="NCBI Taxonomy" id="56857"/>
    <lineage>
        <taxon>Eukaryota</taxon>
        <taxon>Viridiplantae</taxon>
        <taxon>Streptophyta</taxon>
        <taxon>Embryophyta</taxon>
        <taxon>Tracheophyta</taxon>
        <taxon>Spermatophyta</taxon>
        <taxon>Magnoliopsida</taxon>
        <taxon>Ranunculales</taxon>
        <taxon>Papaveraceae</taxon>
        <taxon>Papaveroideae</taxon>
        <taxon>Macleaya</taxon>
    </lineage>
</organism>
<dbReference type="Gene3D" id="1.25.40.10">
    <property type="entry name" value="Tetratricopeptide repeat domain"/>
    <property type="match status" value="5"/>
</dbReference>
<feature type="repeat" description="PPR" evidence="2">
    <location>
        <begin position="75"/>
        <end position="109"/>
    </location>
</feature>
<evidence type="ECO:0000256" key="1">
    <source>
        <dbReference type="ARBA" id="ARBA00022737"/>
    </source>
</evidence>
<evidence type="ECO:0000256" key="2">
    <source>
        <dbReference type="PROSITE-ProRule" id="PRU00708"/>
    </source>
</evidence>
<dbReference type="SUPFAM" id="SSF48452">
    <property type="entry name" value="TPR-like"/>
    <property type="match status" value="1"/>
</dbReference>
<dbReference type="InterPro" id="IPR046848">
    <property type="entry name" value="E_motif"/>
</dbReference>
<name>A0A200R1X0_MACCD</name>
<keyword evidence="4" id="KW-1185">Reference proteome</keyword>